<reference evidence="1 2" key="1">
    <citation type="submission" date="2019-03" db="EMBL/GenBank/DDBJ databases">
        <authorList>
            <person name="Kim M.K.M."/>
        </authorList>
    </citation>
    <scope>NUCLEOTIDE SEQUENCE [LARGE SCALE GENOMIC DNA]</scope>
    <source>
        <strain evidence="1 2">18JY21-1</strain>
    </source>
</reference>
<keyword evidence="2" id="KW-1185">Reference proteome</keyword>
<comment type="caution">
    <text evidence="1">The sequence shown here is derived from an EMBL/GenBank/DDBJ whole genome shotgun (WGS) entry which is preliminary data.</text>
</comment>
<organism evidence="1 2">
    <name type="scientific">Paenibacillus albiflavus</name>
    <dbReference type="NCBI Taxonomy" id="2545760"/>
    <lineage>
        <taxon>Bacteria</taxon>
        <taxon>Bacillati</taxon>
        <taxon>Bacillota</taxon>
        <taxon>Bacilli</taxon>
        <taxon>Bacillales</taxon>
        <taxon>Paenibacillaceae</taxon>
        <taxon>Paenibacillus</taxon>
    </lineage>
</organism>
<name>A0A4R4ELX6_9BACL</name>
<dbReference type="RefSeq" id="WP_132416426.1">
    <property type="nucleotide sequence ID" value="NZ_SKFG01000001.1"/>
</dbReference>
<dbReference type="EMBL" id="SKFG01000001">
    <property type="protein sequence ID" value="TCZ81286.1"/>
    <property type="molecule type" value="Genomic_DNA"/>
</dbReference>
<dbReference type="GO" id="GO:0008168">
    <property type="term" value="F:methyltransferase activity"/>
    <property type="evidence" value="ECO:0007669"/>
    <property type="project" value="UniProtKB-KW"/>
</dbReference>
<keyword evidence="1" id="KW-0808">Transferase</keyword>
<proteinExistence type="predicted"/>
<protein>
    <submittedName>
        <fullName evidence="1">Phospholipid methyltransferase</fullName>
    </submittedName>
</protein>
<accession>A0A4R4ELX6</accession>
<dbReference type="AlphaFoldDB" id="A0A4R4ELX6"/>
<sequence length="197" mass="22648">MSIGELLQERMLFLSTFLRSPGQVGSVTPSSKHLAQAMTKVVPWEQVRNVAELGAGTGAVTKYIQEAASKDTRVLLFEKDDVMRKDLCLQYKDYPCYTDATGLKFAMLYEQMDQLDCIFSCLPFFNFSPKLREQIIRQVLLSLKEDGLFIAFQYSKQMQKQFSQYFDIQSINFVPLNIPPAFVYVCTKKKVVYDELD</sequence>
<gene>
    <name evidence="1" type="ORF">E0485_01025</name>
</gene>
<dbReference type="CDD" id="cd02440">
    <property type="entry name" value="AdoMet_MTases"/>
    <property type="match status" value="1"/>
</dbReference>
<keyword evidence="1" id="KW-0489">Methyltransferase</keyword>
<evidence type="ECO:0000313" key="1">
    <source>
        <dbReference type="EMBL" id="TCZ81286.1"/>
    </source>
</evidence>
<dbReference type="InterPro" id="IPR029063">
    <property type="entry name" value="SAM-dependent_MTases_sf"/>
</dbReference>
<evidence type="ECO:0000313" key="2">
    <source>
        <dbReference type="Proteomes" id="UP000295418"/>
    </source>
</evidence>
<dbReference type="Proteomes" id="UP000295418">
    <property type="component" value="Unassembled WGS sequence"/>
</dbReference>
<dbReference type="OrthoDB" id="9805585at2"/>
<dbReference type="Gene3D" id="3.40.50.150">
    <property type="entry name" value="Vaccinia Virus protein VP39"/>
    <property type="match status" value="1"/>
</dbReference>
<dbReference type="SUPFAM" id="SSF53335">
    <property type="entry name" value="S-adenosyl-L-methionine-dependent methyltransferases"/>
    <property type="match status" value="1"/>
</dbReference>
<dbReference type="GO" id="GO:0032259">
    <property type="term" value="P:methylation"/>
    <property type="evidence" value="ECO:0007669"/>
    <property type="project" value="UniProtKB-KW"/>
</dbReference>